<feature type="compositionally biased region" description="Polar residues" evidence="1">
    <location>
        <begin position="167"/>
        <end position="180"/>
    </location>
</feature>
<accession>A0A229XE95</accession>
<protein>
    <submittedName>
        <fullName evidence="2">Uncharacterized protein</fullName>
    </submittedName>
</protein>
<reference evidence="2" key="1">
    <citation type="submission" date="2021-08" db="EMBL/GenBank/DDBJ databases">
        <title>Global Aspergillus fumigatus from environmental and clinical sources.</title>
        <authorList>
            <person name="Barber A."/>
            <person name="Sae-Ong T."/>
        </authorList>
    </citation>
    <scope>NUCLEOTIDE SEQUENCE</scope>
    <source>
        <strain evidence="2">NRZ-2016-071</strain>
    </source>
</reference>
<dbReference type="Proteomes" id="UP000813423">
    <property type="component" value="Unassembled WGS sequence"/>
</dbReference>
<sequence>MSASSATWPSHEASTVLATNVVTLKKGRFRAVTAQGATPGPLRHERDLHWGQYVSRWSTSPPSRISTRTLGEETAGDGDTPCSTPSLERLPSSPGRKRPAVSRMPSGQPTERLLVSPGIPSGPSSPDMRIQQAIASLDFTALHAEALSLNYMAAPFPSPPPELEFISTGQASSEVQPSTPSDRRNLEPMSSSQSARWTAPDEARNPSPRHTPPRWQNARYDGPDSILVPDEDILTLGPMFDPLWDPVVTVNTTLLPMFPE</sequence>
<gene>
    <name evidence="2" type="ORF">KXV57_000653</name>
</gene>
<proteinExistence type="predicted"/>
<evidence type="ECO:0000313" key="2">
    <source>
        <dbReference type="EMBL" id="KAH1897566.1"/>
    </source>
</evidence>
<evidence type="ECO:0000256" key="1">
    <source>
        <dbReference type="SAM" id="MobiDB-lite"/>
    </source>
</evidence>
<feature type="region of interest" description="Disordered" evidence="1">
    <location>
        <begin position="58"/>
        <end position="127"/>
    </location>
</feature>
<comment type="caution">
    <text evidence="2">The sequence shown here is derived from an EMBL/GenBank/DDBJ whole genome shotgun (WGS) entry which is preliminary data.</text>
</comment>
<feature type="region of interest" description="Disordered" evidence="1">
    <location>
        <begin position="162"/>
        <end position="222"/>
    </location>
</feature>
<name>A0A229XE95_ASPFM</name>
<organism evidence="2 3">
    <name type="scientific">Aspergillus fumigatus</name>
    <name type="common">Neosartorya fumigata</name>
    <dbReference type="NCBI Taxonomy" id="746128"/>
    <lineage>
        <taxon>Eukaryota</taxon>
        <taxon>Fungi</taxon>
        <taxon>Dikarya</taxon>
        <taxon>Ascomycota</taxon>
        <taxon>Pezizomycotina</taxon>
        <taxon>Eurotiomycetes</taxon>
        <taxon>Eurotiomycetidae</taxon>
        <taxon>Eurotiales</taxon>
        <taxon>Aspergillaceae</taxon>
        <taxon>Aspergillus</taxon>
        <taxon>Aspergillus subgen. Fumigati</taxon>
    </lineage>
</organism>
<evidence type="ECO:0000313" key="3">
    <source>
        <dbReference type="Proteomes" id="UP000813423"/>
    </source>
</evidence>
<feature type="compositionally biased region" description="Low complexity" evidence="1">
    <location>
        <begin position="116"/>
        <end position="126"/>
    </location>
</feature>
<dbReference type="EMBL" id="JAIBSC010000105">
    <property type="protein sequence ID" value="KAH1897566.1"/>
    <property type="molecule type" value="Genomic_DNA"/>
</dbReference>
<dbReference type="AlphaFoldDB" id="A0A229XE95"/>
<feature type="compositionally biased region" description="Low complexity" evidence="1">
    <location>
        <begin position="58"/>
        <end position="69"/>
    </location>
</feature>